<feature type="chain" id="PRO_5022232047" evidence="2">
    <location>
        <begin position="28"/>
        <end position="165"/>
    </location>
</feature>
<protein>
    <submittedName>
        <fullName evidence="3">Uncharacterized protein</fullName>
    </submittedName>
</protein>
<reference evidence="3 4" key="1">
    <citation type="submission" date="2019-06" db="EMBL/GenBank/DDBJ databases">
        <title>Sequencing the genomes of 1000 actinobacteria strains.</title>
        <authorList>
            <person name="Klenk H.-P."/>
        </authorList>
    </citation>
    <scope>NUCLEOTIDE SEQUENCE [LARGE SCALE GENOMIC DNA]</scope>
    <source>
        <strain evidence="3 4">DSM 43186</strain>
    </source>
</reference>
<gene>
    <name evidence="3" type="ORF">FHX40_3422</name>
</gene>
<sequence length="165" mass="16847">MKLPTRLLSAVAAAVLLSLTAACGSGASDGESRASATQENATGGGGESRSASGSGTGSDTESQGGADDSEICRKAQQALQRFTNKAASAIGDHAAYNKATEELSAELKDLADEADGELKSTLTSMARAWGDFKIDTSDLAQSANKLTEATRQISEQTRNLVTACA</sequence>
<dbReference type="OrthoDB" id="3539324at2"/>
<organism evidence="3 4">
    <name type="scientific">Thermopolyspora flexuosa</name>
    <dbReference type="NCBI Taxonomy" id="103836"/>
    <lineage>
        <taxon>Bacteria</taxon>
        <taxon>Bacillati</taxon>
        <taxon>Actinomycetota</taxon>
        <taxon>Actinomycetes</taxon>
        <taxon>Streptosporangiales</taxon>
        <taxon>Streptosporangiaceae</taxon>
        <taxon>Thermopolyspora</taxon>
    </lineage>
</organism>
<dbReference type="PROSITE" id="PS51257">
    <property type="entry name" value="PROKAR_LIPOPROTEIN"/>
    <property type="match status" value="1"/>
</dbReference>
<dbReference type="EMBL" id="VFPQ01000001">
    <property type="protein sequence ID" value="TQM76677.1"/>
    <property type="molecule type" value="Genomic_DNA"/>
</dbReference>
<evidence type="ECO:0000313" key="3">
    <source>
        <dbReference type="EMBL" id="TQM76677.1"/>
    </source>
</evidence>
<keyword evidence="2" id="KW-0732">Signal</keyword>
<feature type="region of interest" description="Disordered" evidence="1">
    <location>
        <begin position="26"/>
        <end position="70"/>
    </location>
</feature>
<keyword evidence="4" id="KW-1185">Reference proteome</keyword>
<evidence type="ECO:0000313" key="4">
    <source>
        <dbReference type="Proteomes" id="UP000319213"/>
    </source>
</evidence>
<proteinExistence type="predicted"/>
<dbReference type="AlphaFoldDB" id="A0A543J1I1"/>
<comment type="caution">
    <text evidence="3">The sequence shown here is derived from an EMBL/GenBank/DDBJ whole genome shotgun (WGS) entry which is preliminary data.</text>
</comment>
<evidence type="ECO:0000256" key="1">
    <source>
        <dbReference type="SAM" id="MobiDB-lite"/>
    </source>
</evidence>
<dbReference type="Proteomes" id="UP000319213">
    <property type="component" value="Unassembled WGS sequence"/>
</dbReference>
<dbReference type="RefSeq" id="WP_142260523.1">
    <property type="nucleotide sequence ID" value="NZ_BMPV01000005.1"/>
</dbReference>
<accession>A0A543J1I1</accession>
<feature type="compositionally biased region" description="Low complexity" evidence="1">
    <location>
        <begin position="48"/>
        <end position="65"/>
    </location>
</feature>
<name>A0A543J1I1_9ACTN</name>
<feature type="signal peptide" evidence="2">
    <location>
        <begin position="1"/>
        <end position="27"/>
    </location>
</feature>
<evidence type="ECO:0000256" key="2">
    <source>
        <dbReference type="SAM" id="SignalP"/>
    </source>
</evidence>